<accession>A0A3E4QZI6</accession>
<dbReference type="CDD" id="cd00397">
    <property type="entry name" value="DNA_BRE_C"/>
    <property type="match status" value="1"/>
</dbReference>
<dbReference type="GO" id="GO:0006310">
    <property type="term" value="P:DNA recombination"/>
    <property type="evidence" value="ECO:0007669"/>
    <property type="project" value="UniProtKB-KW"/>
</dbReference>
<proteinExistence type="inferred from homology"/>
<keyword evidence="2 4" id="KW-0238">DNA-binding</keyword>
<dbReference type="Pfam" id="PF00589">
    <property type="entry name" value="Phage_integrase"/>
    <property type="match status" value="1"/>
</dbReference>
<evidence type="ECO:0000256" key="1">
    <source>
        <dbReference type="ARBA" id="ARBA00008857"/>
    </source>
</evidence>
<dbReference type="RefSeq" id="WP_117678823.1">
    <property type="nucleotide sequence ID" value="NZ_QSRJ01000001.1"/>
</dbReference>
<feature type="domain" description="Core-binding (CB)" evidence="6">
    <location>
        <begin position="62"/>
        <end position="152"/>
    </location>
</feature>
<evidence type="ECO:0000313" key="8">
    <source>
        <dbReference type="Proteomes" id="UP000260943"/>
    </source>
</evidence>
<keyword evidence="3" id="KW-0233">DNA recombination</keyword>
<dbReference type="SUPFAM" id="SSF56349">
    <property type="entry name" value="DNA breaking-rejoining enzymes"/>
    <property type="match status" value="1"/>
</dbReference>
<dbReference type="InterPro" id="IPR011010">
    <property type="entry name" value="DNA_brk_join_enz"/>
</dbReference>
<sequence>MGFKVTRGAGNVWEARPYLGTDRLTGKPIRPYKSWPANLDEERAQALADEWIAGYAPSSSSSSSKRLSSMLSSYVHDPQRGFSQATVSTYDGVVRNHIAPTIGDIPYDELKPYEVTAAYRILLSEGPGRKPIGRNTLRKAHALLSGAYRVWQRQLGVNPMLNVPAPAPDRLRPFALDDWDQDKLVAALADDMAIGGTDRESIKRRTTAFAGFIALNQALRCGEVCALQRRSWRRAVHDVYVEATVSEKPVLRRQPSPKRESVGAVSAAPDVERAIAEHIAWQDRWMAKPDQYSCLVTDRPNGGVMRPSTLSRYFSEMARDLGMPAGTTMHTLRHTHATWLLMNGYDMRTIQERLRHRDVATTLRLYASVMPGRDSAAASGFAEAHAARKEG</sequence>
<dbReference type="InterPro" id="IPR002104">
    <property type="entry name" value="Integrase_catalytic"/>
</dbReference>
<dbReference type="PANTHER" id="PTHR30349:SF64">
    <property type="entry name" value="PROPHAGE INTEGRASE INTD-RELATED"/>
    <property type="match status" value="1"/>
</dbReference>
<dbReference type="InterPro" id="IPR050090">
    <property type="entry name" value="Tyrosine_recombinase_XerCD"/>
</dbReference>
<dbReference type="GO" id="GO:0015074">
    <property type="term" value="P:DNA integration"/>
    <property type="evidence" value="ECO:0007669"/>
    <property type="project" value="InterPro"/>
</dbReference>
<dbReference type="PANTHER" id="PTHR30349">
    <property type="entry name" value="PHAGE INTEGRASE-RELATED"/>
    <property type="match status" value="1"/>
</dbReference>
<dbReference type="PROSITE" id="PS51900">
    <property type="entry name" value="CB"/>
    <property type="match status" value="1"/>
</dbReference>
<dbReference type="InterPro" id="IPR044068">
    <property type="entry name" value="CB"/>
</dbReference>
<protein>
    <submittedName>
        <fullName evidence="7">Site-specific integrase</fullName>
    </submittedName>
</protein>
<evidence type="ECO:0000256" key="3">
    <source>
        <dbReference type="ARBA" id="ARBA00023172"/>
    </source>
</evidence>
<evidence type="ECO:0000259" key="6">
    <source>
        <dbReference type="PROSITE" id="PS51900"/>
    </source>
</evidence>
<name>A0A3E4QZI6_9ACTN</name>
<evidence type="ECO:0000313" key="7">
    <source>
        <dbReference type="EMBL" id="RGL12328.1"/>
    </source>
</evidence>
<reference evidence="7 8" key="1">
    <citation type="submission" date="2018-08" db="EMBL/GenBank/DDBJ databases">
        <title>A genome reference for cultivated species of the human gut microbiota.</title>
        <authorList>
            <person name="Zou Y."/>
            <person name="Xue W."/>
            <person name="Luo G."/>
        </authorList>
    </citation>
    <scope>NUCLEOTIDE SEQUENCE [LARGE SCALE GENOMIC DNA]</scope>
    <source>
        <strain evidence="7 8">TF08-14</strain>
    </source>
</reference>
<dbReference type="GO" id="GO:0003677">
    <property type="term" value="F:DNA binding"/>
    <property type="evidence" value="ECO:0007669"/>
    <property type="project" value="UniProtKB-UniRule"/>
</dbReference>
<dbReference type="Gene3D" id="1.10.150.130">
    <property type="match status" value="1"/>
</dbReference>
<organism evidence="7 8">
    <name type="scientific">Collinsella tanakaei</name>
    <dbReference type="NCBI Taxonomy" id="626935"/>
    <lineage>
        <taxon>Bacteria</taxon>
        <taxon>Bacillati</taxon>
        <taxon>Actinomycetota</taxon>
        <taxon>Coriobacteriia</taxon>
        <taxon>Coriobacteriales</taxon>
        <taxon>Coriobacteriaceae</taxon>
        <taxon>Collinsella</taxon>
    </lineage>
</organism>
<dbReference type="Gene3D" id="1.10.443.10">
    <property type="entry name" value="Intergrase catalytic core"/>
    <property type="match status" value="1"/>
</dbReference>
<feature type="domain" description="Tyr recombinase" evidence="5">
    <location>
        <begin position="170"/>
        <end position="379"/>
    </location>
</feature>
<dbReference type="AlphaFoldDB" id="A0A3E4QZI6"/>
<comment type="caution">
    <text evidence="7">The sequence shown here is derived from an EMBL/GenBank/DDBJ whole genome shotgun (WGS) entry which is preliminary data.</text>
</comment>
<dbReference type="PROSITE" id="PS51898">
    <property type="entry name" value="TYR_RECOMBINASE"/>
    <property type="match status" value="1"/>
</dbReference>
<dbReference type="Proteomes" id="UP000260943">
    <property type="component" value="Unassembled WGS sequence"/>
</dbReference>
<evidence type="ECO:0000259" key="5">
    <source>
        <dbReference type="PROSITE" id="PS51898"/>
    </source>
</evidence>
<evidence type="ECO:0000256" key="4">
    <source>
        <dbReference type="PROSITE-ProRule" id="PRU01248"/>
    </source>
</evidence>
<dbReference type="EMBL" id="QSRJ01000001">
    <property type="protein sequence ID" value="RGL12328.1"/>
    <property type="molecule type" value="Genomic_DNA"/>
</dbReference>
<gene>
    <name evidence="7" type="ORF">DXC81_01345</name>
</gene>
<comment type="similarity">
    <text evidence="1">Belongs to the 'phage' integrase family.</text>
</comment>
<evidence type="ECO:0000256" key="2">
    <source>
        <dbReference type="ARBA" id="ARBA00023125"/>
    </source>
</evidence>
<dbReference type="InterPro" id="IPR010998">
    <property type="entry name" value="Integrase_recombinase_N"/>
</dbReference>
<dbReference type="InterPro" id="IPR013762">
    <property type="entry name" value="Integrase-like_cat_sf"/>
</dbReference>